<keyword evidence="3" id="KW-1003">Cell membrane</keyword>
<dbReference type="AlphaFoldDB" id="A0A715CLQ1"/>
<sequence length="286" mass="31406">MLKFILRRCLEAIPTLFILITISFFMMRLAPGSPFTGERALPPEVLANIEAKYHLNDPIMTQYFSYLKQLAHGDFGPSFKYKDYTVNDLVAASFPVSAKLGAAAFLLAVIIGVSAGVIAALKQNTRWDYTVMVFAITLQWLLGGGWNGGALKFMILPMVALSLAYIASIARITRGSMIEVLHSNFIRTARAKGLPMRRIIFRHALKPALLPVLSYMGPAFVGIITGSMVIETIYGLPGIGQLFVNGALNRDYSLVLSLTILVGALTILFNAIVDVLYAVIDPKIRY</sequence>
<reference evidence="11" key="2">
    <citation type="submission" date="2019-01" db="EMBL/GenBank/DDBJ databases">
        <authorList>
            <consortium name="NCBI Pathogen Detection Project"/>
        </authorList>
    </citation>
    <scope>NUCLEOTIDE SEQUENCE</scope>
    <source>
        <strain evidence="11">CT18</strain>
    </source>
</reference>
<evidence type="ECO:0000256" key="9">
    <source>
        <dbReference type="RuleBase" id="RU363032"/>
    </source>
</evidence>
<gene>
    <name evidence="11" type="primary">oppB</name>
    <name evidence="11" type="ORF">G1S09_18070</name>
</gene>
<protein>
    <submittedName>
        <fullName evidence="11">Oligopeptide ABC transporter permease OppB</fullName>
    </submittedName>
</protein>
<dbReference type="Pfam" id="PF00528">
    <property type="entry name" value="BPD_transp_1"/>
    <property type="match status" value="1"/>
</dbReference>
<dbReference type="PROSITE" id="PS50928">
    <property type="entry name" value="ABC_TM1"/>
    <property type="match status" value="1"/>
</dbReference>
<dbReference type="NCBIfam" id="NF007008">
    <property type="entry name" value="PRK09471.1"/>
    <property type="match status" value="1"/>
</dbReference>
<proteinExistence type="inferred from homology"/>
<dbReference type="GO" id="GO:0005886">
    <property type="term" value="C:plasma membrane"/>
    <property type="evidence" value="ECO:0007669"/>
    <property type="project" value="UniProtKB-SubCell"/>
</dbReference>
<evidence type="ECO:0000256" key="3">
    <source>
        <dbReference type="ARBA" id="ARBA00022475"/>
    </source>
</evidence>
<feature type="transmembrane region" description="Helical" evidence="9">
    <location>
        <begin position="128"/>
        <end position="147"/>
    </location>
</feature>
<evidence type="ECO:0000256" key="6">
    <source>
        <dbReference type="ARBA" id="ARBA00022989"/>
    </source>
</evidence>
<feature type="transmembrane region" description="Helical" evidence="9">
    <location>
        <begin position="254"/>
        <end position="280"/>
    </location>
</feature>
<dbReference type="GO" id="GO:0071916">
    <property type="term" value="F:dipeptide transmembrane transporter activity"/>
    <property type="evidence" value="ECO:0007669"/>
    <property type="project" value="TreeGrafter"/>
</dbReference>
<evidence type="ECO:0000256" key="7">
    <source>
        <dbReference type="ARBA" id="ARBA00023136"/>
    </source>
</evidence>
<keyword evidence="4" id="KW-0997">Cell inner membrane</keyword>
<accession>A0A715CLQ1</accession>
<feature type="transmembrane region" description="Helical" evidence="9">
    <location>
        <begin position="12"/>
        <end position="30"/>
    </location>
</feature>
<evidence type="ECO:0000256" key="4">
    <source>
        <dbReference type="ARBA" id="ARBA00022519"/>
    </source>
</evidence>
<evidence type="ECO:0000256" key="5">
    <source>
        <dbReference type="ARBA" id="ARBA00022692"/>
    </source>
</evidence>
<dbReference type="PANTHER" id="PTHR43163:SF6">
    <property type="entry name" value="DIPEPTIDE TRANSPORT SYSTEM PERMEASE PROTEIN DPPB-RELATED"/>
    <property type="match status" value="1"/>
</dbReference>
<comment type="subcellular location">
    <subcellularLocation>
        <location evidence="1">Cell inner membrane</location>
        <topology evidence="1">Multi-pass membrane protein</topology>
    </subcellularLocation>
    <subcellularLocation>
        <location evidence="9">Cell membrane</location>
        <topology evidence="9">Multi-pass membrane protein</topology>
    </subcellularLocation>
</comment>
<dbReference type="CDD" id="cd06261">
    <property type="entry name" value="TM_PBP2"/>
    <property type="match status" value="1"/>
</dbReference>
<dbReference type="InterPro" id="IPR045621">
    <property type="entry name" value="BPD_transp_1_N"/>
</dbReference>
<keyword evidence="5 9" id="KW-0812">Transmembrane</keyword>
<name>A0A715CLQ1_SALTI</name>
<evidence type="ECO:0000256" key="2">
    <source>
        <dbReference type="ARBA" id="ARBA00022448"/>
    </source>
</evidence>
<evidence type="ECO:0000256" key="1">
    <source>
        <dbReference type="ARBA" id="ARBA00004429"/>
    </source>
</evidence>
<comment type="caution">
    <text evidence="11">The sequence shown here is derived from an EMBL/GenBank/DDBJ whole genome shotgun (WGS) entry which is preliminary data.</text>
</comment>
<evidence type="ECO:0000256" key="8">
    <source>
        <dbReference type="ARBA" id="ARBA00024202"/>
    </source>
</evidence>
<comment type="similarity">
    <text evidence="8">Belongs to the binding-protein-dependent transport system permease family. OppBC subfamily.</text>
</comment>
<keyword evidence="2 9" id="KW-0813">Transport</keyword>
<evidence type="ECO:0000313" key="11">
    <source>
        <dbReference type="EMBL" id="HAD4604935.1"/>
    </source>
</evidence>
<feature type="transmembrane region" description="Helical" evidence="9">
    <location>
        <begin position="153"/>
        <end position="172"/>
    </location>
</feature>
<dbReference type="InterPro" id="IPR000515">
    <property type="entry name" value="MetI-like"/>
</dbReference>
<feature type="transmembrane region" description="Helical" evidence="9">
    <location>
        <begin position="208"/>
        <end position="234"/>
    </location>
</feature>
<dbReference type="SUPFAM" id="SSF161098">
    <property type="entry name" value="MetI-like"/>
    <property type="match status" value="1"/>
</dbReference>
<evidence type="ECO:0000259" key="10">
    <source>
        <dbReference type="PROSITE" id="PS50928"/>
    </source>
</evidence>
<feature type="transmembrane region" description="Helical" evidence="9">
    <location>
        <begin position="100"/>
        <end position="121"/>
    </location>
</feature>
<dbReference type="PANTHER" id="PTHR43163">
    <property type="entry name" value="DIPEPTIDE TRANSPORT SYSTEM PERMEASE PROTEIN DPPB-RELATED"/>
    <property type="match status" value="1"/>
</dbReference>
<feature type="domain" description="ABC transmembrane type-1" evidence="10">
    <location>
        <begin position="94"/>
        <end position="273"/>
    </location>
</feature>
<dbReference type="EMBL" id="DAAORA010000019">
    <property type="protein sequence ID" value="HAD4604935.1"/>
    <property type="molecule type" value="Genomic_DNA"/>
</dbReference>
<keyword evidence="7 9" id="KW-0472">Membrane</keyword>
<dbReference type="Gene3D" id="1.10.3720.10">
    <property type="entry name" value="MetI-like"/>
    <property type="match status" value="1"/>
</dbReference>
<dbReference type="InterPro" id="IPR035906">
    <property type="entry name" value="MetI-like_sf"/>
</dbReference>
<organism evidence="11">
    <name type="scientific">Salmonella enterica subsp. enterica serovar Typhi str. CT18</name>
    <dbReference type="NCBI Taxonomy" id="220341"/>
    <lineage>
        <taxon>Bacteria</taxon>
        <taxon>Pseudomonadati</taxon>
        <taxon>Pseudomonadota</taxon>
        <taxon>Gammaproteobacteria</taxon>
        <taxon>Enterobacterales</taxon>
        <taxon>Enterobacteriaceae</taxon>
        <taxon>Salmonella</taxon>
    </lineage>
</organism>
<reference evidence="11" key="1">
    <citation type="journal article" date="2018" name="Genome Biol.">
        <title>SKESA: strategic k-mer extension for scrupulous assemblies.</title>
        <authorList>
            <person name="Souvorov A."/>
            <person name="Agarwala R."/>
            <person name="Lipman D.J."/>
        </authorList>
    </citation>
    <scope>NUCLEOTIDE SEQUENCE</scope>
    <source>
        <strain evidence="11">CT18</strain>
    </source>
</reference>
<dbReference type="Pfam" id="PF19300">
    <property type="entry name" value="BPD_transp_1_N"/>
    <property type="match status" value="1"/>
</dbReference>
<keyword evidence="6 9" id="KW-1133">Transmembrane helix</keyword>